<keyword evidence="3" id="KW-1185">Reference proteome</keyword>
<reference evidence="2 3" key="1">
    <citation type="journal article" date="2014" name="Genome Announc.">
        <title>Genome Sequence and Methylome of Soil Bacterium Gemmatirosa kalamazoonensis KBS708T, a Member of the Rarely Cultivated Gemmatimonadetes Phylum.</title>
        <authorList>
            <person name="Debruyn J.M."/>
            <person name="Radosevich M."/>
            <person name="Wommack K.E."/>
            <person name="Polson S.W."/>
            <person name="Hauser L.J."/>
            <person name="Fawaz M.N."/>
            <person name="Korlach J."/>
            <person name="Tsai Y.C."/>
        </authorList>
    </citation>
    <scope>NUCLEOTIDE SEQUENCE [LARGE SCALE GENOMIC DNA]</scope>
    <source>
        <strain evidence="2 3">KBS708</strain>
        <plasmid evidence="3">Plasmid 2</plasmid>
    </source>
</reference>
<keyword evidence="2" id="KW-0614">Plasmid</keyword>
<sequence>MLGELEQLVLLAVMRCGDEAYGVPVLAEIERATGRSPTLATVHTTLTRLEAKGFVVSRFGEPTPQRGGRRKRYFTVTPAGRRAVRDALGALRQLAQGLVAGWDAP</sequence>
<evidence type="ECO:0000313" key="3">
    <source>
        <dbReference type="Proteomes" id="UP000019151"/>
    </source>
</evidence>
<dbReference type="RefSeq" id="WP_025415054.1">
    <property type="nucleotide sequence ID" value="NZ_CP007130.1"/>
</dbReference>
<dbReference type="InterPro" id="IPR036388">
    <property type="entry name" value="WH-like_DNA-bd_sf"/>
</dbReference>
<feature type="domain" description="Transcription regulator PadR N-terminal" evidence="1">
    <location>
        <begin position="10"/>
        <end position="85"/>
    </location>
</feature>
<protein>
    <submittedName>
        <fullName evidence="2">Transcriptional regulator PadR family protein</fullName>
    </submittedName>
</protein>
<dbReference type="Pfam" id="PF03551">
    <property type="entry name" value="PadR"/>
    <property type="match status" value="1"/>
</dbReference>
<dbReference type="Gene3D" id="1.10.10.10">
    <property type="entry name" value="Winged helix-like DNA-binding domain superfamily/Winged helix DNA-binding domain"/>
    <property type="match status" value="1"/>
</dbReference>
<dbReference type="SUPFAM" id="SSF46785">
    <property type="entry name" value="Winged helix' DNA-binding domain"/>
    <property type="match status" value="1"/>
</dbReference>
<dbReference type="eggNOG" id="COG1695">
    <property type="taxonomic scope" value="Bacteria"/>
</dbReference>
<dbReference type="KEGG" id="gba:J421_6228"/>
<dbReference type="EMBL" id="CP007130">
    <property type="protein sequence ID" value="AHG93763.1"/>
    <property type="molecule type" value="Genomic_DNA"/>
</dbReference>
<evidence type="ECO:0000259" key="1">
    <source>
        <dbReference type="Pfam" id="PF03551"/>
    </source>
</evidence>
<organism evidence="2 3">
    <name type="scientific">Gemmatirosa kalamazoonensis</name>
    <dbReference type="NCBI Taxonomy" id="861299"/>
    <lineage>
        <taxon>Bacteria</taxon>
        <taxon>Pseudomonadati</taxon>
        <taxon>Gemmatimonadota</taxon>
        <taxon>Gemmatimonadia</taxon>
        <taxon>Gemmatimonadales</taxon>
        <taxon>Gemmatimonadaceae</taxon>
        <taxon>Gemmatirosa</taxon>
    </lineage>
</organism>
<dbReference type="InterPro" id="IPR036390">
    <property type="entry name" value="WH_DNA-bd_sf"/>
</dbReference>
<geneLocation type="plasmid" evidence="2 3">
    <name>2</name>
</geneLocation>
<proteinExistence type="predicted"/>
<accession>W0RW24</accession>
<dbReference type="InParanoid" id="W0RW24"/>
<dbReference type="AlphaFoldDB" id="W0RW24"/>
<dbReference type="HOGENOM" id="CLU_063440_12_0_0"/>
<evidence type="ECO:0000313" key="2">
    <source>
        <dbReference type="EMBL" id="AHG93763.1"/>
    </source>
</evidence>
<dbReference type="InterPro" id="IPR005149">
    <property type="entry name" value="Tscrpt_reg_PadR_N"/>
</dbReference>
<name>W0RW24_9BACT</name>
<gene>
    <name evidence="2" type="ORF">J421_6228</name>
</gene>
<dbReference type="Proteomes" id="UP000019151">
    <property type="component" value="Plasmid 2"/>
</dbReference>